<protein>
    <submittedName>
        <fullName evidence="2">Uncharacterized protein</fullName>
    </submittedName>
</protein>
<feature type="transmembrane region" description="Helical" evidence="1">
    <location>
        <begin position="205"/>
        <end position="221"/>
    </location>
</feature>
<dbReference type="EMBL" id="SUMC01000003">
    <property type="protein sequence ID" value="TKA12561.1"/>
    <property type="molecule type" value="Genomic_DNA"/>
</dbReference>
<keyword evidence="3" id="KW-1185">Reference proteome</keyword>
<gene>
    <name evidence="2" type="ORF">FCI23_03960</name>
</gene>
<feature type="transmembrane region" description="Helical" evidence="1">
    <location>
        <begin position="171"/>
        <end position="193"/>
    </location>
</feature>
<organism evidence="2 3">
    <name type="scientific">Actinacidiphila oryziradicis</name>
    <dbReference type="NCBI Taxonomy" id="2571141"/>
    <lineage>
        <taxon>Bacteria</taxon>
        <taxon>Bacillati</taxon>
        <taxon>Actinomycetota</taxon>
        <taxon>Actinomycetes</taxon>
        <taxon>Kitasatosporales</taxon>
        <taxon>Streptomycetaceae</taxon>
        <taxon>Actinacidiphila</taxon>
    </lineage>
</organism>
<reference evidence="2 3" key="1">
    <citation type="submission" date="2019-04" db="EMBL/GenBank/DDBJ databases">
        <title>Streptomyces oryziradicis sp. nov., a novel actinomycete isolated from rhizosphere soil of rice (Oryza sativa L.).</title>
        <authorList>
            <person name="Li C."/>
        </authorList>
    </citation>
    <scope>NUCLEOTIDE SEQUENCE [LARGE SCALE GENOMIC DNA]</scope>
    <source>
        <strain evidence="2 3">NEAU-C40</strain>
    </source>
</reference>
<keyword evidence="1" id="KW-1133">Transmembrane helix</keyword>
<dbReference type="AlphaFoldDB" id="A0A4U0SVD1"/>
<dbReference type="RefSeq" id="WP_136722038.1">
    <property type="nucleotide sequence ID" value="NZ_SUMC01000003.1"/>
</dbReference>
<sequence>MNTTITITTASAARTDGGVGPGRRIGANAGLAVRMMAAELLKLRKRRGLMIWSAVLFAAPPAAALGIGGVRHAADPRHYAPAGGMIGLSHAMMLVLYMGGVAAVMIGTAAGGGDAAAGVFRDLVSTGRSRLALFAVRLPAALAVSLLLCEAAFAVGAAGSVLLAGPGQAPAASVLLSTDVALAAAVAVTAVLAVGLSSLLTSRSLAIGLLLCWNLAASRVLEHATSFGALRVLLPGAAVERLTPLPVIGQWLVPMSVGTACAVLLAWVVVFSVAGAWRTIRRDA</sequence>
<keyword evidence="1" id="KW-0812">Transmembrane</keyword>
<feature type="transmembrane region" description="Helical" evidence="1">
    <location>
        <begin position="251"/>
        <end position="277"/>
    </location>
</feature>
<dbReference type="Proteomes" id="UP000305778">
    <property type="component" value="Unassembled WGS sequence"/>
</dbReference>
<name>A0A4U0SVD1_9ACTN</name>
<evidence type="ECO:0000313" key="3">
    <source>
        <dbReference type="Proteomes" id="UP000305778"/>
    </source>
</evidence>
<feature type="transmembrane region" description="Helical" evidence="1">
    <location>
        <begin position="94"/>
        <end position="120"/>
    </location>
</feature>
<feature type="transmembrane region" description="Helical" evidence="1">
    <location>
        <begin position="141"/>
        <end position="165"/>
    </location>
</feature>
<feature type="transmembrane region" description="Helical" evidence="1">
    <location>
        <begin position="49"/>
        <end position="74"/>
    </location>
</feature>
<accession>A0A4U0SVD1</accession>
<proteinExistence type="predicted"/>
<evidence type="ECO:0000313" key="2">
    <source>
        <dbReference type="EMBL" id="TKA12561.1"/>
    </source>
</evidence>
<keyword evidence="1" id="KW-0472">Membrane</keyword>
<dbReference type="OrthoDB" id="5190127at2"/>
<evidence type="ECO:0000256" key="1">
    <source>
        <dbReference type="SAM" id="Phobius"/>
    </source>
</evidence>
<comment type="caution">
    <text evidence="2">The sequence shown here is derived from an EMBL/GenBank/DDBJ whole genome shotgun (WGS) entry which is preliminary data.</text>
</comment>